<dbReference type="InterPro" id="IPR055831">
    <property type="entry name" value="DUF7408"/>
</dbReference>
<feature type="domain" description="DUF7406" evidence="3">
    <location>
        <begin position="469"/>
        <end position="519"/>
    </location>
</feature>
<feature type="transmembrane region" description="Helical" evidence="1">
    <location>
        <begin position="554"/>
        <end position="573"/>
    </location>
</feature>
<feature type="domain" description="Aerotolerance regulator N-terminal" evidence="2">
    <location>
        <begin position="1"/>
        <end position="76"/>
    </location>
</feature>
<name>A0B786_METTP</name>
<accession>A0B786</accession>
<keyword evidence="6" id="KW-1185">Reference proteome</keyword>
<feature type="transmembrane region" description="Helical" evidence="1">
    <location>
        <begin position="58"/>
        <end position="79"/>
    </location>
</feature>
<organism evidence="5 6">
    <name type="scientific">Methanothrix thermoacetophila (strain DSM 6194 / JCM 14653 / NBRC 101360 / PT)</name>
    <name type="common">Methanosaeta thermophila</name>
    <dbReference type="NCBI Taxonomy" id="349307"/>
    <lineage>
        <taxon>Archaea</taxon>
        <taxon>Methanobacteriati</taxon>
        <taxon>Methanobacteriota</taxon>
        <taxon>Stenosarchaea group</taxon>
        <taxon>Methanomicrobia</taxon>
        <taxon>Methanotrichales</taxon>
        <taxon>Methanotrichaceae</taxon>
        <taxon>Methanothrix</taxon>
    </lineage>
</organism>
<dbReference type="Gene3D" id="3.40.50.880">
    <property type="match status" value="1"/>
</dbReference>
<evidence type="ECO:0000256" key="1">
    <source>
        <dbReference type="SAM" id="Phobius"/>
    </source>
</evidence>
<dbReference type="InterPro" id="IPR036465">
    <property type="entry name" value="vWFA_dom_sf"/>
</dbReference>
<dbReference type="NCBIfam" id="TIGR02226">
    <property type="entry name" value="two_anch"/>
    <property type="match status" value="1"/>
</dbReference>
<evidence type="ECO:0000259" key="3">
    <source>
        <dbReference type="Pfam" id="PF24155"/>
    </source>
</evidence>
<dbReference type="SUPFAM" id="SSF52317">
    <property type="entry name" value="Class I glutamine amidotransferase-like"/>
    <property type="match status" value="1"/>
</dbReference>
<dbReference type="PANTHER" id="PTHR37464:SF1">
    <property type="entry name" value="BLL2463 PROTEIN"/>
    <property type="match status" value="1"/>
</dbReference>
<dbReference type="GeneID" id="4462410"/>
<keyword evidence="1" id="KW-0472">Membrane</keyword>
<dbReference type="InterPro" id="IPR055829">
    <property type="entry name" value="DUF7406"/>
</dbReference>
<dbReference type="Pfam" id="PF24157">
    <property type="entry name" value="DUF7408"/>
    <property type="match status" value="1"/>
</dbReference>
<dbReference type="Pfam" id="PF24155">
    <property type="entry name" value="DUF7406"/>
    <property type="match status" value="1"/>
</dbReference>
<keyword evidence="1" id="KW-1133">Transmembrane helix</keyword>
<keyword evidence="1" id="KW-0812">Transmembrane</keyword>
<dbReference type="RefSeq" id="WP_011695956.1">
    <property type="nucleotide sequence ID" value="NC_008553.1"/>
</dbReference>
<proteinExistence type="predicted"/>
<dbReference type="InterPro" id="IPR011933">
    <property type="entry name" value="Double_TM_dom"/>
</dbReference>
<evidence type="ECO:0000313" key="5">
    <source>
        <dbReference type="EMBL" id="ABK14560.1"/>
    </source>
</evidence>
<dbReference type="Proteomes" id="UP000000674">
    <property type="component" value="Chromosome"/>
</dbReference>
<dbReference type="STRING" id="349307.Mthe_0770"/>
<protein>
    <submittedName>
        <fullName evidence="5">Conserved hypothetical membrane protein</fullName>
    </submittedName>
</protein>
<dbReference type="Pfam" id="PF07584">
    <property type="entry name" value="BatA"/>
    <property type="match status" value="1"/>
</dbReference>
<evidence type="ECO:0000313" key="6">
    <source>
        <dbReference type="Proteomes" id="UP000000674"/>
    </source>
</evidence>
<evidence type="ECO:0000259" key="4">
    <source>
        <dbReference type="Pfam" id="PF24157"/>
    </source>
</evidence>
<dbReference type="SUPFAM" id="SSF53300">
    <property type="entry name" value="vWA-like"/>
    <property type="match status" value="1"/>
</dbReference>
<gene>
    <name evidence="5" type="ordered locus">Mthe_0770</name>
</gene>
<dbReference type="OrthoDB" id="147493at2157"/>
<dbReference type="HOGENOM" id="CLU_032105_0_0_2"/>
<evidence type="ECO:0000259" key="2">
    <source>
        <dbReference type="Pfam" id="PF07584"/>
    </source>
</evidence>
<reference evidence="5 6" key="1">
    <citation type="submission" date="2006-10" db="EMBL/GenBank/DDBJ databases">
        <title>Complete sequence of Methanosaeta thermophila PT.</title>
        <authorList>
            <consortium name="US DOE Joint Genome Institute"/>
            <person name="Copeland A."/>
            <person name="Lucas S."/>
            <person name="Lapidus A."/>
            <person name="Barry K."/>
            <person name="Detter J.C."/>
            <person name="Glavina del Rio T."/>
            <person name="Hammon N."/>
            <person name="Israni S."/>
            <person name="Pitluck S."/>
            <person name="Chain P."/>
            <person name="Malfatti S."/>
            <person name="Shin M."/>
            <person name="Vergez L."/>
            <person name="Schmutz J."/>
            <person name="Larimer F."/>
            <person name="Land M."/>
            <person name="Hauser L."/>
            <person name="Kyrpides N."/>
            <person name="Kim E."/>
            <person name="Smith K.S."/>
            <person name="Ingram-Smith C."/>
            <person name="Richardson P."/>
        </authorList>
    </citation>
    <scope>NUCLEOTIDE SEQUENCE [LARGE SCALE GENOMIC DNA]</scope>
    <source>
        <strain evidence="6">DSM 6194 / JCM 14653 / NBRC 101360 / PT</strain>
    </source>
</reference>
<feature type="domain" description="DUF7408" evidence="4">
    <location>
        <begin position="345"/>
        <end position="459"/>
    </location>
</feature>
<dbReference type="InterPro" id="IPR029062">
    <property type="entry name" value="Class_I_gatase-like"/>
</dbReference>
<dbReference type="InterPro" id="IPR024163">
    <property type="entry name" value="Aerotolerance_reg_N"/>
</dbReference>
<feature type="transmembrane region" description="Helical" evidence="1">
    <location>
        <begin position="6"/>
        <end position="24"/>
    </location>
</feature>
<dbReference type="KEGG" id="mtp:Mthe_0770"/>
<dbReference type="AlphaFoldDB" id="A0B786"/>
<dbReference type="EMBL" id="CP000477">
    <property type="protein sequence ID" value="ABK14560.1"/>
    <property type="molecule type" value="Genomic_DNA"/>
</dbReference>
<sequence length="579" mass="63114">MPFRNPYALLGLLSVLPLIILYLIKPKPRDVLFPSIRFLEAGKARRSAALSRMIKDPLFWLQLFILIILSIAAAGPYTLERGSPGSHLVIVLDVSASMESTFQNALSIASSELSGYDRVSVVLAESIPVVALREGSADEARSILGKIDVLDLPADISSAMNLAYTLTGAEGGDILVISDFISWAGDDPGVTRDSLVAAGASIVFADTGGGGDNVGIVGGWLTESYVGINYTCRIHNYGSARGLSIKVTSQGGSSEHRAFINADEDYYLTLSLPRGISTVTLDVRDAISADNIAYIYAPLQDDTRILYIGDSSPTLAALSAIGGVDTIGDPEGYDLVVIRNSSIDGDLNRYVDSGGKIVYIPQENSPSPEYLPVRITGVVNRTGIPWARNPVFGEGIHFEEIGIRSYVESVPRRGSTVVVEVNSVPLLAYWQLGRGTVVYNALEYGSDFHLRPEYPVFWYELIRWLTGAPSLDDLNRKTGEVVPLERATTINTPGGTVTTQLLLLDRVGLYTFDGKMLAANLYDPAESDLRNRRSYAPGSFRSTAHTEKLVERDLSGWIMVVALMLLMAELWIIRWRREL</sequence>
<dbReference type="PANTHER" id="PTHR37464">
    <property type="entry name" value="BLL2463 PROTEIN"/>
    <property type="match status" value="1"/>
</dbReference>